<comment type="caution">
    <text evidence="2">The sequence shown here is derived from an EMBL/GenBank/DDBJ whole genome shotgun (WGS) entry which is preliminary data.</text>
</comment>
<organism evidence="2 3">
    <name type="scientific">Diplocarpon coronariae</name>
    <dbReference type="NCBI Taxonomy" id="2795749"/>
    <lineage>
        <taxon>Eukaryota</taxon>
        <taxon>Fungi</taxon>
        <taxon>Dikarya</taxon>
        <taxon>Ascomycota</taxon>
        <taxon>Pezizomycotina</taxon>
        <taxon>Leotiomycetes</taxon>
        <taxon>Helotiales</taxon>
        <taxon>Drepanopezizaceae</taxon>
        <taxon>Diplocarpon</taxon>
    </lineage>
</organism>
<feature type="signal peptide" evidence="1">
    <location>
        <begin position="1"/>
        <end position="19"/>
    </location>
</feature>
<proteinExistence type="predicted"/>
<dbReference type="Proteomes" id="UP000242519">
    <property type="component" value="Unassembled WGS sequence"/>
</dbReference>
<dbReference type="AlphaFoldDB" id="A0A218YUM6"/>
<sequence length="259" mass="28884">MFFPNLAAASLLAASFTGATQIFSNKGTTSGWDATFIDAGTSGTVDQVSNVYYESPSALKMTQTYIPSGYDGRYHAEVHKYNVYKKGDVGFYGFMFRLSSEWQFDPPQSYNIAQFIADFTDLPCAETYMPSSMVWLYGDQLQSRVKNGNACPVSEQHTDAFPNLAAVTRGEWHKIVIQASWKSDATGYYKMWFDGASVLNRTGIKTTVTDARPFQFRVGLYANGWKDDDGMKGTQGFRQIWFDEIAAGTTFADADPGQW</sequence>
<gene>
    <name evidence="2" type="ORF">B2J93_2259</name>
</gene>
<evidence type="ECO:0008006" key="4">
    <source>
        <dbReference type="Google" id="ProtNLM"/>
    </source>
</evidence>
<reference evidence="2 3" key="1">
    <citation type="submission" date="2017-04" db="EMBL/GenBank/DDBJ databases">
        <title>Draft genome sequence of Marssonina coronaria NL1: causal agent of apple blotch.</title>
        <authorList>
            <person name="Cheng Q."/>
        </authorList>
    </citation>
    <scope>NUCLEOTIDE SEQUENCE [LARGE SCALE GENOMIC DNA]</scope>
    <source>
        <strain evidence="2 3">NL1</strain>
    </source>
</reference>
<keyword evidence="3" id="KW-1185">Reference proteome</keyword>
<dbReference type="Pfam" id="PF14099">
    <property type="entry name" value="Polysacc_lyase"/>
    <property type="match status" value="1"/>
</dbReference>
<evidence type="ECO:0000313" key="3">
    <source>
        <dbReference type="Proteomes" id="UP000242519"/>
    </source>
</evidence>
<dbReference type="InParanoid" id="A0A218YUM6"/>
<protein>
    <recommendedName>
        <fullName evidence="4">Polysaccharide lyase</fullName>
    </recommendedName>
</protein>
<name>A0A218YUM6_9HELO</name>
<accession>A0A218YUM6</accession>
<evidence type="ECO:0000256" key="1">
    <source>
        <dbReference type="SAM" id="SignalP"/>
    </source>
</evidence>
<dbReference type="Gene3D" id="2.60.120.200">
    <property type="match status" value="1"/>
</dbReference>
<dbReference type="InterPro" id="IPR025975">
    <property type="entry name" value="Polysacc_lyase"/>
</dbReference>
<evidence type="ECO:0000313" key="2">
    <source>
        <dbReference type="EMBL" id="OWO98524.1"/>
    </source>
</evidence>
<dbReference type="EMBL" id="MZNU01000391">
    <property type="protein sequence ID" value="OWO98524.1"/>
    <property type="molecule type" value="Genomic_DNA"/>
</dbReference>
<dbReference type="OrthoDB" id="3889489at2759"/>
<feature type="chain" id="PRO_5013256619" description="Polysaccharide lyase" evidence="1">
    <location>
        <begin position="20"/>
        <end position="259"/>
    </location>
</feature>
<keyword evidence="1" id="KW-0732">Signal</keyword>